<protein>
    <submittedName>
        <fullName evidence="4">GlxA family transcriptional regulator</fullName>
    </submittedName>
</protein>
<evidence type="ECO:0000259" key="3">
    <source>
        <dbReference type="PROSITE" id="PS01124"/>
    </source>
</evidence>
<dbReference type="InterPro" id="IPR029062">
    <property type="entry name" value="Class_I_gatase-like"/>
</dbReference>
<dbReference type="Pfam" id="PF12833">
    <property type="entry name" value="HTH_18"/>
    <property type="match status" value="1"/>
</dbReference>
<comment type="caution">
    <text evidence="4">The sequence shown here is derived from an EMBL/GenBank/DDBJ whole genome shotgun (WGS) entry which is preliminary data.</text>
</comment>
<accession>A0ABV9LSY0</accession>
<dbReference type="CDD" id="cd03137">
    <property type="entry name" value="GATase1_AraC_1"/>
    <property type="match status" value="1"/>
</dbReference>
<reference evidence="5" key="1">
    <citation type="journal article" date="2019" name="Int. J. Syst. Evol. Microbiol.">
        <title>The Global Catalogue of Microorganisms (GCM) 10K type strain sequencing project: providing services to taxonomists for standard genome sequencing and annotation.</title>
        <authorList>
            <consortium name="The Broad Institute Genomics Platform"/>
            <consortium name="The Broad Institute Genome Sequencing Center for Infectious Disease"/>
            <person name="Wu L."/>
            <person name="Ma J."/>
        </authorList>
    </citation>
    <scope>NUCLEOTIDE SEQUENCE [LARGE SCALE GENOMIC DNA]</scope>
    <source>
        <strain evidence="5">KACC 12507</strain>
    </source>
</reference>
<dbReference type="SUPFAM" id="SSF46689">
    <property type="entry name" value="Homeodomain-like"/>
    <property type="match status" value="2"/>
</dbReference>
<dbReference type="Pfam" id="PF01965">
    <property type="entry name" value="DJ-1_PfpI"/>
    <property type="match status" value="1"/>
</dbReference>
<gene>
    <name evidence="4" type="ORF">ACFO4O_02680</name>
</gene>
<keyword evidence="2" id="KW-0804">Transcription</keyword>
<keyword evidence="1" id="KW-0805">Transcription regulation</keyword>
<feature type="domain" description="HTH araC/xylS-type" evidence="3">
    <location>
        <begin position="235"/>
        <end position="333"/>
    </location>
</feature>
<dbReference type="InterPro" id="IPR002818">
    <property type="entry name" value="DJ-1/PfpI"/>
</dbReference>
<keyword evidence="5" id="KW-1185">Reference proteome</keyword>
<dbReference type="Gene3D" id="3.40.50.880">
    <property type="match status" value="1"/>
</dbReference>
<organism evidence="4 5">
    <name type="scientific">Glaciecola siphonariae</name>
    <dbReference type="NCBI Taxonomy" id="521012"/>
    <lineage>
        <taxon>Bacteria</taxon>
        <taxon>Pseudomonadati</taxon>
        <taxon>Pseudomonadota</taxon>
        <taxon>Gammaproteobacteria</taxon>
        <taxon>Alteromonadales</taxon>
        <taxon>Alteromonadaceae</taxon>
        <taxon>Glaciecola</taxon>
    </lineage>
</organism>
<proteinExistence type="predicted"/>
<dbReference type="PANTHER" id="PTHR43130">
    <property type="entry name" value="ARAC-FAMILY TRANSCRIPTIONAL REGULATOR"/>
    <property type="match status" value="1"/>
</dbReference>
<sequence length="336" mass="37120">MTITDIFLPKYCDILRHVDVEIGLYMHQIAVLALPEFVPFDLSIPCEIFAYTSLHNSQALYNVKVCSHAPQVTSKAFSITTNAGLHALETADTVIIPGVENMGQPVSDAVLESIRRAHRRGVRIASICTGAFVLAQTGLLDGLRVTTHWAAGAELAKQYPKVEVDENVLYVDQGQIITSAGAAAGIDMCLHLVRKDYGAAVAANTARILVVPLERAGGQQQFIKHGVDPSSDAMAYILDWIVKHIHTDITVDRLAKQANMSPRTFARKFMQQTGISPMKWINQTRIFRARELLETTDLSMEHISNTVGFNSAVSFRTSFKKHVGTSPSHYQSLYRK</sequence>
<dbReference type="SUPFAM" id="SSF52317">
    <property type="entry name" value="Class I glutamine amidotransferase-like"/>
    <property type="match status" value="1"/>
</dbReference>
<dbReference type="SMART" id="SM00342">
    <property type="entry name" value="HTH_ARAC"/>
    <property type="match status" value="1"/>
</dbReference>
<dbReference type="Gene3D" id="1.10.10.60">
    <property type="entry name" value="Homeodomain-like"/>
    <property type="match status" value="2"/>
</dbReference>
<evidence type="ECO:0000256" key="1">
    <source>
        <dbReference type="ARBA" id="ARBA00023015"/>
    </source>
</evidence>
<name>A0ABV9LSY0_9ALTE</name>
<evidence type="ECO:0000313" key="4">
    <source>
        <dbReference type="EMBL" id="MFC4699058.1"/>
    </source>
</evidence>
<dbReference type="InterPro" id="IPR018060">
    <property type="entry name" value="HTH_AraC"/>
</dbReference>
<dbReference type="Proteomes" id="UP001595897">
    <property type="component" value="Unassembled WGS sequence"/>
</dbReference>
<dbReference type="PROSITE" id="PS01124">
    <property type="entry name" value="HTH_ARAC_FAMILY_2"/>
    <property type="match status" value="1"/>
</dbReference>
<dbReference type="EMBL" id="JBHSGU010000002">
    <property type="protein sequence ID" value="MFC4699058.1"/>
    <property type="molecule type" value="Genomic_DNA"/>
</dbReference>
<evidence type="ECO:0000256" key="2">
    <source>
        <dbReference type="ARBA" id="ARBA00023163"/>
    </source>
</evidence>
<dbReference type="InterPro" id="IPR052158">
    <property type="entry name" value="INH-QAR"/>
</dbReference>
<dbReference type="InterPro" id="IPR009057">
    <property type="entry name" value="Homeodomain-like_sf"/>
</dbReference>
<dbReference type="RefSeq" id="WP_382408196.1">
    <property type="nucleotide sequence ID" value="NZ_JBHSGU010000002.1"/>
</dbReference>
<evidence type="ECO:0000313" key="5">
    <source>
        <dbReference type="Proteomes" id="UP001595897"/>
    </source>
</evidence>
<dbReference type="PANTHER" id="PTHR43130:SF3">
    <property type="entry name" value="HTH-TYPE TRANSCRIPTIONAL REGULATOR RV1931C"/>
    <property type="match status" value="1"/>
</dbReference>